<dbReference type="EMBL" id="JAQOWY010000949">
    <property type="protein sequence ID" value="KAK1837960.1"/>
    <property type="molecule type" value="Genomic_DNA"/>
</dbReference>
<evidence type="ECO:0000313" key="2">
    <source>
        <dbReference type="EMBL" id="KAK1837960.1"/>
    </source>
</evidence>
<dbReference type="AlphaFoldDB" id="A0AAD9E780"/>
<proteinExistence type="predicted"/>
<protein>
    <submittedName>
        <fullName evidence="2">Zinc finger CCHC-type protein</fullName>
    </submittedName>
</protein>
<organism evidence="2 3">
    <name type="scientific">Colletotrichum chrysophilum</name>
    <dbReference type="NCBI Taxonomy" id="1836956"/>
    <lineage>
        <taxon>Eukaryota</taxon>
        <taxon>Fungi</taxon>
        <taxon>Dikarya</taxon>
        <taxon>Ascomycota</taxon>
        <taxon>Pezizomycotina</taxon>
        <taxon>Sordariomycetes</taxon>
        <taxon>Hypocreomycetidae</taxon>
        <taxon>Glomerellales</taxon>
        <taxon>Glomerellaceae</taxon>
        <taxon>Colletotrichum</taxon>
        <taxon>Colletotrichum gloeosporioides species complex</taxon>
    </lineage>
</organism>
<dbReference type="Proteomes" id="UP001243330">
    <property type="component" value="Unassembled WGS sequence"/>
</dbReference>
<evidence type="ECO:0000256" key="1">
    <source>
        <dbReference type="SAM" id="MobiDB-lite"/>
    </source>
</evidence>
<gene>
    <name evidence="2" type="ORF">CCHR01_19418</name>
</gene>
<reference evidence="2" key="1">
    <citation type="submission" date="2023-01" db="EMBL/GenBank/DDBJ databases">
        <title>Colletotrichum chrysophilum M932 genome sequence.</title>
        <authorList>
            <person name="Baroncelli R."/>
        </authorList>
    </citation>
    <scope>NUCLEOTIDE SEQUENCE</scope>
    <source>
        <strain evidence="2">M932</strain>
    </source>
</reference>
<feature type="region of interest" description="Disordered" evidence="1">
    <location>
        <begin position="152"/>
        <end position="173"/>
    </location>
</feature>
<accession>A0AAD9E780</accession>
<sequence length="173" mass="19414">MATPWPKEQIIWPTHHQEHATELSRHLQTAARSIDTANGQSLNPQPVKSTLIATLSPLVKMQNLLELGHLHRAIESLPAETKNANETTIRDTRTIEIASQRNTVELRPRKLGKPARWPSQFAKDWGNHIGNGARVRTPIYGVLAHGIRTSFNEHGPLHRNQRRPAAGQQSIHS</sequence>
<keyword evidence="3" id="KW-1185">Reference proteome</keyword>
<evidence type="ECO:0000313" key="3">
    <source>
        <dbReference type="Proteomes" id="UP001243330"/>
    </source>
</evidence>
<comment type="caution">
    <text evidence="2">The sequence shown here is derived from an EMBL/GenBank/DDBJ whole genome shotgun (WGS) entry which is preliminary data.</text>
</comment>
<name>A0AAD9E780_9PEZI</name>